<dbReference type="AlphaFoldDB" id="A0A0E9TPL7"/>
<proteinExistence type="predicted"/>
<protein>
    <submittedName>
        <fullName evidence="1">Uncharacterized protein</fullName>
    </submittedName>
</protein>
<accession>A0A0E9TPL7</accession>
<name>A0A0E9TPL7_ANGAN</name>
<dbReference type="EMBL" id="GBXM01053899">
    <property type="protein sequence ID" value="JAH54678.1"/>
    <property type="molecule type" value="Transcribed_RNA"/>
</dbReference>
<reference evidence="1" key="1">
    <citation type="submission" date="2014-11" db="EMBL/GenBank/DDBJ databases">
        <authorList>
            <person name="Amaro Gonzalez C."/>
        </authorList>
    </citation>
    <scope>NUCLEOTIDE SEQUENCE</scope>
</reference>
<evidence type="ECO:0000313" key="1">
    <source>
        <dbReference type="EMBL" id="JAH54678.1"/>
    </source>
</evidence>
<organism evidence="1">
    <name type="scientific">Anguilla anguilla</name>
    <name type="common">European freshwater eel</name>
    <name type="synonym">Muraena anguilla</name>
    <dbReference type="NCBI Taxonomy" id="7936"/>
    <lineage>
        <taxon>Eukaryota</taxon>
        <taxon>Metazoa</taxon>
        <taxon>Chordata</taxon>
        <taxon>Craniata</taxon>
        <taxon>Vertebrata</taxon>
        <taxon>Euteleostomi</taxon>
        <taxon>Actinopterygii</taxon>
        <taxon>Neopterygii</taxon>
        <taxon>Teleostei</taxon>
        <taxon>Anguilliformes</taxon>
        <taxon>Anguillidae</taxon>
        <taxon>Anguilla</taxon>
    </lineage>
</organism>
<reference evidence="1" key="2">
    <citation type="journal article" date="2015" name="Fish Shellfish Immunol.">
        <title>Early steps in the European eel (Anguilla anguilla)-Vibrio vulnificus interaction in the gills: Role of the RtxA13 toxin.</title>
        <authorList>
            <person name="Callol A."/>
            <person name="Pajuelo D."/>
            <person name="Ebbesson L."/>
            <person name="Teles M."/>
            <person name="MacKenzie S."/>
            <person name="Amaro C."/>
        </authorList>
    </citation>
    <scope>NUCLEOTIDE SEQUENCE</scope>
</reference>
<sequence length="50" mass="5277">MSALAPGKISLRSDLTGFHSNMGPIAKQQLSKASSIYPVSISSQLTRLTS</sequence>